<dbReference type="InterPro" id="IPR016181">
    <property type="entry name" value="Acyl_CoA_acyltransferase"/>
</dbReference>
<dbReference type="Gene3D" id="3.40.630.30">
    <property type="match status" value="1"/>
</dbReference>
<dbReference type="EMBL" id="CAAHFH010000002">
    <property type="protein sequence ID" value="VGO22203.1"/>
    <property type="molecule type" value="Genomic_DNA"/>
</dbReference>
<organism evidence="1 2">
    <name type="scientific">Pontiella sulfatireligans</name>
    <dbReference type="NCBI Taxonomy" id="2750658"/>
    <lineage>
        <taxon>Bacteria</taxon>
        <taxon>Pseudomonadati</taxon>
        <taxon>Kiritimatiellota</taxon>
        <taxon>Kiritimatiellia</taxon>
        <taxon>Kiritimatiellales</taxon>
        <taxon>Pontiellaceae</taxon>
        <taxon>Pontiella</taxon>
    </lineage>
</organism>
<proteinExistence type="predicted"/>
<accession>A0A6C2UQI4</accession>
<dbReference type="Proteomes" id="UP000346198">
    <property type="component" value="Unassembled WGS sequence"/>
</dbReference>
<protein>
    <recommendedName>
        <fullName evidence="3">BioF2-like acetyltransferase domain-containing protein</fullName>
    </recommendedName>
</protein>
<evidence type="ECO:0000313" key="2">
    <source>
        <dbReference type="Proteomes" id="UP000346198"/>
    </source>
</evidence>
<gene>
    <name evidence="1" type="ORF">SCARR_04285</name>
</gene>
<evidence type="ECO:0008006" key="3">
    <source>
        <dbReference type="Google" id="ProtNLM"/>
    </source>
</evidence>
<name>A0A6C2UQI4_9BACT</name>
<dbReference type="AlphaFoldDB" id="A0A6C2UQI4"/>
<reference evidence="1 2" key="1">
    <citation type="submission" date="2019-04" db="EMBL/GenBank/DDBJ databases">
        <authorList>
            <person name="Van Vliet M D."/>
        </authorList>
    </citation>
    <scope>NUCLEOTIDE SEQUENCE [LARGE SCALE GENOMIC DNA]</scope>
    <source>
        <strain evidence="1 2">F21</strain>
    </source>
</reference>
<keyword evidence="2" id="KW-1185">Reference proteome</keyword>
<sequence length="437" mass="49833">MTVNLPSTYPFSDETIQLHVLKRLLVNAMRLLSRARGACRRLFYFFKLYGQHLPLGIKLIFKMPCSVILLRGTMKGSDDPLALLYVGRYGNYHYLQKNLFEECDVVEERKTTLLTFRRHMDRMEAASDVAIVDIGWPYHGLMNRSGVYLEMPDWAGMALELGETWEDTIRLFRHTTRRQDLRHIRLNEYRCEPTNDRAAIEKFYDEMYLPFIESRHGLDAVKASRRHVVRRAGKGCLLQIFKGERVVVAGVVYPEDGALYFLWLGMPSDCIEKPPQAAISAVYYFGIKHALDQGLWAVDFTGTRTFLSDGVFRFKRKWGALVEDSFSPSSLLVRPKNGHLNAARFCQRFPMLVRRNGELEGLLLSVDAPLDDKRLSQLNALYGCNGISRMTVVDLSGHGKAGCRDVAVGDLEFRLIGAGLDHYADHYAKHAVRDSGL</sequence>
<evidence type="ECO:0000313" key="1">
    <source>
        <dbReference type="EMBL" id="VGO22203.1"/>
    </source>
</evidence>
<dbReference type="SUPFAM" id="SSF55729">
    <property type="entry name" value="Acyl-CoA N-acyltransferases (Nat)"/>
    <property type="match status" value="1"/>
</dbReference>